<dbReference type="InterPro" id="IPR016181">
    <property type="entry name" value="Acyl_CoA_acyltransferase"/>
</dbReference>
<comment type="caution">
    <text evidence="4">The sequence shown here is derived from an EMBL/GenBank/DDBJ whole genome shotgun (WGS) entry which is preliminary data.</text>
</comment>
<dbReference type="Pfam" id="PF00583">
    <property type="entry name" value="Acetyltransf_1"/>
    <property type="match status" value="1"/>
</dbReference>
<evidence type="ECO:0000256" key="1">
    <source>
        <dbReference type="ARBA" id="ARBA00022679"/>
    </source>
</evidence>
<keyword evidence="2" id="KW-0012">Acyltransferase</keyword>
<evidence type="ECO:0000259" key="3">
    <source>
        <dbReference type="PROSITE" id="PS51186"/>
    </source>
</evidence>
<protein>
    <submittedName>
        <fullName evidence="4">Acetyltransferase (GNAT) family protein</fullName>
    </submittedName>
</protein>
<keyword evidence="1 4" id="KW-0808">Transferase</keyword>
<reference evidence="4 5" key="1">
    <citation type="submission" date="2018-07" db="EMBL/GenBank/DDBJ databases">
        <title>Genomic Encyclopedia of Type Strains, Phase III (KMG-III): the genomes of soil and plant-associated and newly described type strains.</title>
        <authorList>
            <person name="Whitman W."/>
        </authorList>
    </citation>
    <scope>NUCLEOTIDE SEQUENCE [LARGE SCALE GENOMIC DNA]</scope>
    <source>
        <strain evidence="4 5">CECT 8575</strain>
    </source>
</reference>
<dbReference type="EMBL" id="QPJC01000003">
    <property type="protein sequence ID" value="RCW45240.1"/>
    <property type="molecule type" value="Genomic_DNA"/>
</dbReference>
<dbReference type="SUPFAM" id="SSF55729">
    <property type="entry name" value="Acyl-CoA N-acyltransferases (Nat)"/>
    <property type="match status" value="1"/>
</dbReference>
<evidence type="ECO:0000313" key="4">
    <source>
        <dbReference type="EMBL" id="RCW45240.1"/>
    </source>
</evidence>
<dbReference type="OrthoDB" id="70840at2"/>
<dbReference type="PANTHER" id="PTHR43877">
    <property type="entry name" value="AMINOALKYLPHOSPHONATE N-ACETYLTRANSFERASE-RELATED-RELATED"/>
    <property type="match status" value="1"/>
</dbReference>
<gene>
    <name evidence="4" type="ORF">DFQ14_103207</name>
</gene>
<dbReference type="InterPro" id="IPR050832">
    <property type="entry name" value="Bact_Acetyltransf"/>
</dbReference>
<dbReference type="InterPro" id="IPR000182">
    <property type="entry name" value="GNAT_dom"/>
</dbReference>
<evidence type="ECO:0000313" key="5">
    <source>
        <dbReference type="Proteomes" id="UP000253495"/>
    </source>
</evidence>
<keyword evidence="5" id="KW-1185">Reference proteome</keyword>
<accession>A0A368VTC1</accession>
<sequence>MRIETVPYDHPDAQRLIEEVQQEYVVRYGEQDTTPVDIDEFTAPRGLFLIGYRHEQPMVSGGWRAHESDEPGFRDGDAELKRMYVVPRARGLGLARAMLAELERTAARAGRRRVLLETGLRQPEAIGLYRSSGYHEIEKFGVYRCEPDSRCFAKNL</sequence>
<dbReference type="RefSeq" id="WP_114452486.1">
    <property type="nucleotide sequence ID" value="NZ_QPJC01000003.1"/>
</dbReference>
<feature type="domain" description="N-acetyltransferase" evidence="3">
    <location>
        <begin position="3"/>
        <end position="156"/>
    </location>
</feature>
<dbReference type="CDD" id="cd04301">
    <property type="entry name" value="NAT_SF"/>
    <property type="match status" value="1"/>
</dbReference>
<name>A0A368VTC1_9ACTN</name>
<dbReference type="Gene3D" id="3.40.630.30">
    <property type="match status" value="1"/>
</dbReference>
<dbReference type="GO" id="GO:0016747">
    <property type="term" value="F:acyltransferase activity, transferring groups other than amino-acyl groups"/>
    <property type="evidence" value="ECO:0007669"/>
    <property type="project" value="InterPro"/>
</dbReference>
<proteinExistence type="predicted"/>
<dbReference type="PANTHER" id="PTHR43877:SF2">
    <property type="entry name" value="AMINOALKYLPHOSPHONATE N-ACETYLTRANSFERASE-RELATED"/>
    <property type="match status" value="1"/>
</dbReference>
<dbReference type="PROSITE" id="PS51186">
    <property type="entry name" value="GNAT"/>
    <property type="match status" value="1"/>
</dbReference>
<evidence type="ECO:0000256" key="2">
    <source>
        <dbReference type="ARBA" id="ARBA00023315"/>
    </source>
</evidence>
<dbReference type="Proteomes" id="UP000253495">
    <property type="component" value="Unassembled WGS sequence"/>
</dbReference>
<organism evidence="4 5">
    <name type="scientific">Halopolyspora algeriensis</name>
    <dbReference type="NCBI Taxonomy" id="1500506"/>
    <lineage>
        <taxon>Bacteria</taxon>
        <taxon>Bacillati</taxon>
        <taxon>Actinomycetota</taxon>
        <taxon>Actinomycetes</taxon>
        <taxon>Actinomycetes incertae sedis</taxon>
        <taxon>Halopolyspora</taxon>
    </lineage>
</organism>
<dbReference type="AlphaFoldDB" id="A0A368VTC1"/>